<organism evidence="2 3">
    <name type="scientific">Megaselia scalaris</name>
    <name type="common">Humpbacked fly</name>
    <name type="synonym">Phora scalaris</name>
    <dbReference type="NCBI Taxonomy" id="36166"/>
    <lineage>
        <taxon>Eukaryota</taxon>
        <taxon>Metazoa</taxon>
        <taxon>Ecdysozoa</taxon>
        <taxon>Arthropoda</taxon>
        <taxon>Hexapoda</taxon>
        <taxon>Insecta</taxon>
        <taxon>Pterygota</taxon>
        <taxon>Neoptera</taxon>
        <taxon>Endopterygota</taxon>
        <taxon>Diptera</taxon>
        <taxon>Brachycera</taxon>
        <taxon>Muscomorpha</taxon>
        <taxon>Platypezoidea</taxon>
        <taxon>Phoridae</taxon>
        <taxon>Megaseliini</taxon>
        <taxon>Megaselia</taxon>
    </lineage>
</organism>
<reference evidence="3" key="1">
    <citation type="submission" date="2013-02" db="EMBL/GenBank/DDBJ databases">
        <authorList>
            <person name="Hughes D."/>
        </authorList>
    </citation>
    <scope>NUCLEOTIDE SEQUENCE</scope>
    <source>
        <strain>Durham</strain>
        <strain evidence="3">NC isolate 2 -- Noor lab</strain>
    </source>
</reference>
<dbReference type="Gene3D" id="3.90.1200.10">
    <property type="match status" value="1"/>
</dbReference>
<protein>
    <recommendedName>
        <fullName evidence="1">CHK kinase-like domain-containing protein</fullName>
    </recommendedName>
</protein>
<dbReference type="AlphaFoldDB" id="T1H3N9"/>
<dbReference type="InterPro" id="IPR011009">
    <property type="entry name" value="Kinase-like_dom_sf"/>
</dbReference>
<evidence type="ECO:0000313" key="2">
    <source>
        <dbReference type="EnsemblMetazoa" id="MESCA010870-PA"/>
    </source>
</evidence>
<dbReference type="SMART" id="SM00587">
    <property type="entry name" value="CHK"/>
    <property type="match status" value="1"/>
</dbReference>
<dbReference type="EnsemblMetazoa" id="MESCA010870-RA">
    <property type="protein sequence ID" value="MESCA010870-PA"/>
    <property type="gene ID" value="MESCA010870"/>
</dbReference>
<dbReference type="SUPFAM" id="SSF56112">
    <property type="entry name" value="Protein kinase-like (PK-like)"/>
    <property type="match status" value="1"/>
</dbReference>
<reference evidence="2" key="2">
    <citation type="submission" date="2015-06" db="UniProtKB">
        <authorList>
            <consortium name="EnsemblMetazoa"/>
        </authorList>
    </citation>
    <scope>IDENTIFICATION</scope>
</reference>
<keyword evidence="3" id="KW-1185">Reference proteome</keyword>
<accession>T1H3N9</accession>
<dbReference type="HOGENOM" id="CLU_113867_0_0_1"/>
<evidence type="ECO:0000259" key="1">
    <source>
        <dbReference type="SMART" id="SM00587"/>
    </source>
</evidence>
<dbReference type="PANTHER" id="PTHR11012:SF12">
    <property type="entry name" value="CHK KINASE-LIKE DOMAIN-CONTAINING PROTEIN-RELATED"/>
    <property type="match status" value="1"/>
</dbReference>
<proteinExistence type="predicted"/>
<dbReference type="Proteomes" id="UP000015102">
    <property type="component" value="Unassembled WGS sequence"/>
</dbReference>
<dbReference type="InterPro" id="IPR004119">
    <property type="entry name" value="EcKL"/>
</dbReference>
<dbReference type="EMBL" id="CAQQ02123547">
    <property type="status" value="NOT_ANNOTATED_CDS"/>
    <property type="molecule type" value="Genomic_DNA"/>
</dbReference>
<feature type="domain" description="CHK kinase-like" evidence="1">
    <location>
        <begin position="1"/>
        <end position="112"/>
    </location>
</feature>
<evidence type="ECO:0000313" key="3">
    <source>
        <dbReference type="Proteomes" id="UP000015102"/>
    </source>
</evidence>
<dbReference type="EMBL" id="CAQQ02123545">
    <property type="status" value="NOT_ANNOTATED_CDS"/>
    <property type="molecule type" value="Genomic_DNA"/>
</dbReference>
<name>T1H3N9_MEGSC</name>
<dbReference type="Pfam" id="PF02958">
    <property type="entry name" value="EcKL"/>
    <property type="match status" value="1"/>
</dbReference>
<dbReference type="PANTHER" id="PTHR11012">
    <property type="entry name" value="PROTEIN KINASE-LIKE DOMAIN-CONTAINING"/>
    <property type="match status" value="1"/>
</dbReference>
<dbReference type="InterPro" id="IPR015897">
    <property type="entry name" value="CHK_kinase-like"/>
</dbReference>
<sequence length="184" mass="21643">KEYVPIFEKLISGNILRKSQEGFNAYLERANVNICVLNHGDAHLKNTMVKINSSGNVEDILWIDFQTCHFGPAVMDLMYFLYMSIIDHDTRINKREEIIYSYFKIFTQTLKNLGFDGEFPKLVDLYKDFLTFKDYELLLVTTFLPMLFAKESNREADPAQVMDSTDFRRNMQQVTILCERFKPH</sequence>
<dbReference type="EMBL" id="CAQQ02123546">
    <property type="status" value="NOT_ANNOTATED_CDS"/>
    <property type="molecule type" value="Genomic_DNA"/>
</dbReference>